<feature type="transmembrane region" description="Helical" evidence="1">
    <location>
        <begin position="266"/>
        <end position="291"/>
    </location>
</feature>
<evidence type="ECO:0008006" key="4">
    <source>
        <dbReference type="Google" id="ProtNLM"/>
    </source>
</evidence>
<evidence type="ECO:0000256" key="1">
    <source>
        <dbReference type="SAM" id="Phobius"/>
    </source>
</evidence>
<dbReference type="STRING" id="760192.Halhy_1320"/>
<dbReference type="InterPro" id="IPR022134">
    <property type="entry name" value="DUF3667"/>
</dbReference>
<dbReference type="eggNOG" id="COG1566">
    <property type="taxonomic scope" value="Bacteria"/>
</dbReference>
<dbReference type="EMBL" id="CP002691">
    <property type="protein sequence ID" value="AEE49215.1"/>
    <property type="molecule type" value="Genomic_DNA"/>
</dbReference>
<sequence length="389" mass="45379">MDSTPPIDQTTDLPAEEPRELCANCGKKMAKKGKFCPHCGQKRFEGRVPLKELTSKFLYKATNLDSKLLRMMWRLLIPAQVTLDYFSGKIKQYPHPFQFFFVVMFFLLLAYTKLTDTANNGIQFSLIGDDPNTSRNANGSKKTVQEDQQSNFYFLLERYVFSREIETSYDSLPPALQTPAVKESLKIILDKTNGKWTKQMEEIIRETKSKDSLAMNFGSRVVKIAFKDIVEHNPDELILMYSIKDWLGKTLLRQGIRSIQNPNDLISAYIGSFSWTILALIIVMAGAMHLFYWPQKRYYVEHFVLLLHWHSGVLLILTLIIVYNYFLPLGAWWGLIFLGATVFLLFTMKRFYGQNWFWTTFKWFWFIIFYAIGFSILFVLGLLVVFTFF</sequence>
<dbReference type="HOGENOM" id="CLU_046825_0_0_10"/>
<keyword evidence="3" id="KW-1185">Reference proteome</keyword>
<dbReference type="AlphaFoldDB" id="F4KV49"/>
<name>F4KV49_HALH1</name>
<feature type="transmembrane region" description="Helical" evidence="1">
    <location>
        <begin position="364"/>
        <end position="388"/>
    </location>
</feature>
<accession>F4KV49</accession>
<evidence type="ECO:0000313" key="2">
    <source>
        <dbReference type="EMBL" id="AEE49215.1"/>
    </source>
</evidence>
<dbReference type="Pfam" id="PF12412">
    <property type="entry name" value="DUF3667"/>
    <property type="match status" value="1"/>
</dbReference>
<evidence type="ECO:0000313" key="3">
    <source>
        <dbReference type="Proteomes" id="UP000008461"/>
    </source>
</evidence>
<proteinExistence type="predicted"/>
<dbReference type="Proteomes" id="UP000008461">
    <property type="component" value="Chromosome"/>
</dbReference>
<organism evidence="2 3">
    <name type="scientific">Haliscomenobacter hydrossis (strain ATCC 27775 / DSM 1100 / LMG 10767 / O)</name>
    <dbReference type="NCBI Taxonomy" id="760192"/>
    <lineage>
        <taxon>Bacteria</taxon>
        <taxon>Pseudomonadati</taxon>
        <taxon>Bacteroidota</taxon>
        <taxon>Saprospiria</taxon>
        <taxon>Saprospirales</taxon>
        <taxon>Haliscomenobacteraceae</taxon>
        <taxon>Haliscomenobacter</taxon>
    </lineage>
</organism>
<feature type="transmembrane region" description="Helical" evidence="1">
    <location>
        <begin position="303"/>
        <end position="326"/>
    </location>
</feature>
<protein>
    <recommendedName>
        <fullName evidence="4">DUF3667 domain-containing protein</fullName>
    </recommendedName>
</protein>
<keyword evidence="1" id="KW-1133">Transmembrane helix</keyword>
<reference evidence="2 3" key="1">
    <citation type="journal article" date="2011" name="Stand. Genomic Sci.">
        <title>Complete genome sequence of Haliscomenobacter hydrossis type strain (O).</title>
        <authorList>
            <consortium name="US DOE Joint Genome Institute (JGI-PGF)"/>
            <person name="Daligault H."/>
            <person name="Lapidus A."/>
            <person name="Zeytun A."/>
            <person name="Nolan M."/>
            <person name="Lucas S."/>
            <person name="Del Rio T.G."/>
            <person name="Tice H."/>
            <person name="Cheng J.F."/>
            <person name="Tapia R."/>
            <person name="Han C."/>
            <person name="Goodwin L."/>
            <person name="Pitluck S."/>
            <person name="Liolios K."/>
            <person name="Pagani I."/>
            <person name="Ivanova N."/>
            <person name="Huntemann M."/>
            <person name="Mavromatis K."/>
            <person name="Mikhailova N."/>
            <person name="Pati A."/>
            <person name="Chen A."/>
            <person name="Palaniappan K."/>
            <person name="Land M."/>
            <person name="Hauser L."/>
            <person name="Brambilla E.M."/>
            <person name="Rohde M."/>
            <person name="Verbarg S."/>
            <person name="Goker M."/>
            <person name="Bristow J."/>
            <person name="Eisen J.A."/>
            <person name="Markowitz V."/>
            <person name="Hugenholtz P."/>
            <person name="Kyrpides N.C."/>
            <person name="Klenk H.P."/>
            <person name="Woyke T."/>
        </authorList>
    </citation>
    <scope>NUCLEOTIDE SEQUENCE [LARGE SCALE GENOMIC DNA]</scope>
    <source>
        <strain evidence="3">ATCC 27775 / DSM 1100 / LMG 10767 / O</strain>
    </source>
</reference>
<feature type="transmembrane region" description="Helical" evidence="1">
    <location>
        <begin position="97"/>
        <end position="114"/>
    </location>
</feature>
<gene>
    <name evidence="2" type="ordered locus">Halhy_1320</name>
</gene>
<dbReference type="RefSeq" id="WP_013763769.1">
    <property type="nucleotide sequence ID" value="NC_015510.1"/>
</dbReference>
<keyword evidence="1" id="KW-0812">Transmembrane</keyword>
<dbReference type="OrthoDB" id="1315649at2"/>
<feature type="transmembrane region" description="Helical" evidence="1">
    <location>
        <begin position="332"/>
        <end position="352"/>
    </location>
</feature>
<reference key="2">
    <citation type="submission" date="2011-04" db="EMBL/GenBank/DDBJ databases">
        <title>Complete sequence of chromosome of Haliscomenobacter hydrossis DSM 1100.</title>
        <authorList>
            <consortium name="US DOE Joint Genome Institute (JGI-PGF)"/>
            <person name="Lucas S."/>
            <person name="Han J."/>
            <person name="Lapidus A."/>
            <person name="Bruce D."/>
            <person name="Goodwin L."/>
            <person name="Pitluck S."/>
            <person name="Peters L."/>
            <person name="Kyrpides N."/>
            <person name="Mavromatis K."/>
            <person name="Ivanova N."/>
            <person name="Ovchinnikova G."/>
            <person name="Pagani I."/>
            <person name="Daligault H."/>
            <person name="Detter J.C."/>
            <person name="Han C."/>
            <person name="Land M."/>
            <person name="Hauser L."/>
            <person name="Markowitz V."/>
            <person name="Cheng J.-F."/>
            <person name="Hugenholtz P."/>
            <person name="Woyke T."/>
            <person name="Wu D."/>
            <person name="Verbarg S."/>
            <person name="Frueling A."/>
            <person name="Brambilla E."/>
            <person name="Klenk H.-P."/>
            <person name="Eisen J.A."/>
        </authorList>
    </citation>
    <scope>NUCLEOTIDE SEQUENCE</scope>
    <source>
        <strain>DSM 1100</strain>
    </source>
</reference>
<dbReference type="KEGG" id="hhy:Halhy_1320"/>
<keyword evidence="1" id="KW-0472">Membrane</keyword>